<feature type="compositionally biased region" description="Gly residues" evidence="1">
    <location>
        <begin position="257"/>
        <end position="267"/>
    </location>
</feature>
<protein>
    <submittedName>
        <fullName evidence="2">Uncharacterized protein</fullName>
    </submittedName>
</protein>
<comment type="caution">
    <text evidence="2">The sequence shown here is derived from an EMBL/GenBank/DDBJ whole genome shotgun (WGS) entry which is preliminary data.</text>
</comment>
<feature type="compositionally biased region" description="Low complexity" evidence="1">
    <location>
        <begin position="189"/>
        <end position="202"/>
    </location>
</feature>
<keyword evidence="3" id="KW-1185">Reference proteome</keyword>
<feature type="region of interest" description="Disordered" evidence="1">
    <location>
        <begin position="29"/>
        <end position="267"/>
    </location>
</feature>
<accession>A0A7Y9EIT0</accession>
<name>A0A7Y9EIT0_9ACTN</name>
<gene>
    <name evidence="2" type="ORF">BJY14_004491</name>
</gene>
<dbReference type="Proteomes" id="UP000529783">
    <property type="component" value="Unassembled WGS sequence"/>
</dbReference>
<feature type="compositionally biased region" description="Basic residues" evidence="1">
    <location>
        <begin position="94"/>
        <end position="108"/>
    </location>
</feature>
<reference evidence="2 3" key="1">
    <citation type="submission" date="2020-07" db="EMBL/GenBank/DDBJ databases">
        <title>Sequencing the genomes of 1000 actinobacteria strains.</title>
        <authorList>
            <person name="Klenk H.-P."/>
        </authorList>
    </citation>
    <scope>NUCLEOTIDE SEQUENCE [LARGE SCALE GENOMIC DNA]</scope>
    <source>
        <strain evidence="2 3">DSM 40398</strain>
    </source>
</reference>
<sequence length="301" mass="33426">MTKRNACHSLHPSPSLLTLSATRHVASGYAVLPRGASPRPRNDPPPLQPHRHRDVDGHRDVDDLTPHPASHHPRTRPDRDLPGPRTGDPTTIGHPRRPRQRRHVRRRLPPMPRPPNPADQDRRDPHHPDNNREAHHKNRPRPPIPAQPPPPTPQARTTPRPEPHPLPQTPPLGLPLTKTPPPSPPAPRPKSAAARRPPLLRKTPTDRHAGRAGARHGWRATGATRGSPDRQGHRDRLAAPGPARRHHQRPPGAVRGHPGGRAGGRGMACGGGVTRWWAVWVTGWWWVGRRVLSRRPCGRGR</sequence>
<dbReference type="AlphaFoldDB" id="A0A7Y9EIT0"/>
<feature type="compositionally biased region" description="Basic and acidic residues" evidence="1">
    <location>
        <begin position="53"/>
        <end position="65"/>
    </location>
</feature>
<feature type="compositionally biased region" description="Basic and acidic residues" evidence="1">
    <location>
        <begin position="227"/>
        <end position="237"/>
    </location>
</feature>
<dbReference type="EMBL" id="JACCBA010000001">
    <property type="protein sequence ID" value="NYD48508.1"/>
    <property type="molecule type" value="Genomic_DNA"/>
</dbReference>
<feature type="compositionally biased region" description="Pro residues" evidence="1">
    <location>
        <begin position="164"/>
        <end position="188"/>
    </location>
</feature>
<evidence type="ECO:0000313" key="3">
    <source>
        <dbReference type="Proteomes" id="UP000529783"/>
    </source>
</evidence>
<evidence type="ECO:0000256" key="1">
    <source>
        <dbReference type="SAM" id="MobiDB-lite"/>
    </source>
</evidence>
<feature type="compositionally biased region" description="Pro residues" evidence="1">
    <location>
        <begin position="141"/>
        <end position="153"/>
    </location>
</feature>
<organism evidence="2 3">
    <name type="scientific">Actinomadura luteofluorescens</name>
    <dbReference type="NCBI Taxonomy" id="46163"/>
    <lineage>
        <taxon>Bacteria</taxon>
        <taxon>Bacillati</taxon>
        <taxon>Actinomycetota</taxon>
        <taxon>Actinomycetes</taxon>
        <taxon>Streptosporangiales</taxon>
        <taxon>Thermomonosporaceae</taxon>
        <taxon>Actinomadura</taxon>
    </lineage>
</organism>
<feature type="compositionally biased region" description="Basic and acidic residues" evidence="1">
    <location>
        <begin position="119"/>
        <end position="133"/>
    </location>
</feature>
<proteinExistence type="predicted"/>
<evidence type="ECO:0000313" key="2">
    <source>
        <dbReference type="EMBL" id="NYD48508.1"/>
    </source>
</evidence>